<keyword evidence="15 19" id="KW-0342">GTP-binding</keyword>
<evidence type="ECO:0000256" key="12">
    <source>
        <dbReference type="ARBA" id="ARBA00022741"/>
    </source>
</evidence>
<evidence type="ECO:0000256" key="19">
    <source>
        <dbReference type="PIRSR" id="PIRSR006135-2"/>
    </source>
</evidence>
<gene>
    <name evidence="20" type="ORF">CAAU_1834</name>
</gene>
<feature type="binding site" evidence="19">
    <location>
        <begin position="48"/>
        <end position="51"/>
    </location>
    <ligand>
        <name>GTP</name>
        <dbReference type="ChEBI" id="CHEBI:37565"/>
    </ligand>
</feature>
<dbReference type="STRING" id="857293.CAAU_1834"/>
<evidence type="ECO:0000256" key="8">
    <source>
        <dbReference type="ARBA" id="ARBA00012016"/>
    </source>
</evidence>
<evidence type="ECO:0000256" key="13">
    <source>
        <dbReference type="ARBA" id="ARBA00022777"/>
    </source>
</evidence>
<proteinExistence type="inferred from homology"/>
<dbReference type="SUPFAM" id="SSF52540">
    <property type="entry name" value="P-loop containing nucleoside triphosphate hydrolases"/>
    <property type="match status" value="1"/>
</dbReference>
<feature type="active site" description="GMP-histidine intermediate" evidence="18">
    <location>
        <position position="47"/>
    </location>
</feature>
<dbReference type="InterPro" id="IPR003203">
    <property type="entry name" value="CobU/CobP"/>
</dbReference>
<evidence type="ECO:0000256" key="15">
    <source>
        <dbReference type="ARBA" id="ARBA00023134"/>
    </source>
</evidence>
<dbReference type="GO" id="GO:0005525">
    <property type="term" value="F:GTP binding"/>
    <property type="evidence" value="ECO:0007669"/>
    <property type="project" value="UniProtKB-KW"/>
</dbReference>
<evidence type="ECO:0000256" key="1">
    <source>
        <dbReference type="ARBA" id="ARBA00000312"/>
    </source>
</evidence>
<comment type="catalytic activity">
    <reaction evidence="1">
        <text>adenosylcob(III)inamide + ATP = adenosylcob(III)inamide phosphate + ADP + H(+)</text>
        <dbReference type="Rhea" id="RHEA:15769"/>
        <dbReference type="ChEBI" id="CHEBI:2480"/>
        <dbReference type="ChEBI" id="CHEBI:15378"/>
        <dbReference type="ChEBI" id="CHEBI:30616"/>
        <dbReference type="ChEBI" id="CHEBI:58502"/>
        <dbReference type="ChEBI" id="CHEBI:456216"/>
        <dbReference type="EC" id="2.7.1.156"/>
    </reaction>
</comment>
<dbReference type="GO" id="GO:0008820">
    <property type="term" value="F:cobinamide phosphate guanylyltransferase activity"/>
    <property type="evidence" value="ECO:0007669"/>
    <property type="project" value="UniProtKB-EC"/>
</dbReference>
<feature type="binding site" evidence="19">
    <location>
        <begin position="7"/>
        <end position="14"/>
    </location>
    <ligand>
        <name>GTP</name>
        <dbReference type="ChEBI" id="CHEBI:37565"/>
    </ligand>
</feature>
<keyword evidence="13" id="KW-0418">Kinase</keyword>
<keyword evidence="11 20" id="KW-0808">Transferase</keyword>
<reference evidence="20 21" key="1">
    <citation type="journal article" date="2011" name="J. Bacteriol.">
        <title>Draft genome sequence of Caloramator australicus strain RC3T, a thermoanaerobe from the Great Artesian Basin of Australia.</title>
        <authorList>
            <person name="Ogg C.D."/>
            <person name="Patel B.K.C."/>
        </authorList>
    </citation>
    <scope>NUCLEOTIDE SEQUENCE [LARGE SCALE GENOMIC DNA]</scope>
    <source>
        <strain evidence="20 21">RC3</strain>
    </source>
</reference>
<dbReference type="EC" id="2.7.1.156" evidence="8"/>
<sequence>MIRLISGGVRSGKSTFAEKLLENKNDVVYIATMRAIDDEMDERINLHKKRRNATWRTFEGTYNLVDAVGSEKYYLLDCLTNLISNIMFDVTKDLEIIDYIKQKEIVDKVMKELVGLIKRIREIDGDLIIVTNEVGMSVVPENYIARVFRDIQGRVNQMAAAISDEVYLVFLGIPLKIK</sequence>
<evidence type="ECO:0000256" key="16">
    <source>
        <dbReference type="ARBA" id="ARBA00029570"/>
    </source>
</evidence>
<organism evidence="20 21">
    <name type="scientific">Caloramator australicus RC3</name>
    <dbReference type="NCBI Taxonomy" id="857293"/>
    <lineage>
        <taxon>Bacteria</taxon>
        <taxon>Bacillati</taxon>
        <taxon>Bacillota</taxon>
        <taxon>Clostridia</taxon>
        <taxon>Eubacteriales</taxon>
        <taxon>Clostridiaceae</taxon>
        <taxon>Caloramator</taxon>
    </lineage>
</organism>
<dbReference type="PANTHER" id="PTHR34848:SF1">
    <property type="entry name" value="BIFUNCTIONAL ADENOSYLCOBALAMIN BIOSYNTHESIS PROTEIN COBU"/>
    <property type="match status" value="1"/>
</dbReference>
<dbReference type="EMBL" id="CAKP01000096">
    <property type="protein sequence ID" value="CCJ33918.1"/>
    <property type="molecule type" value="Genomic_DNA"/>
</dbReference>
<evidence type="ECO:0000256" key="14">
    <source>
        <dbReference type="ARBA" id="ARBA00022840"/>
    </source>
</evidence>
<keyword evidence="20" id="KW-0548">Nucleotidyltransferase</keyword>
<dbReference type="RefSeq" id="WP_008909176.1">
    <property type="nucleotide sequence ID" value="NZ_CAKP01000096.1"/>
</dbReference>
<keyword evidence="14" id="KW-0067">ATP-binding</keyword>
<evidence type="ECO:0000256" key="10">
    <source>
        <dbReference type="ARBA" id="ARBA00022573"/>
    </source>
</evidence>
<dbReference type="GO" id="GO:0005524">
    <property type="term" value="F:ATP binding"/>
    <property type="evidence" value="ECO:0007669"/>
    <property type="project" value="UniProtKB-KW"/>
</dbReference>
<dbReference type="CDD" id="cd00544">
    <property type="entry name" value="CobU"/>
    <property type="match status" value="1"/>
</dbReference>
<evidence type="ECO:0000256" key="18">
    <source>
        <dbReference type="PIRSR" id="PIRSR006135-1"/>
    </source>
</evidence>
<dbReference type="AlphaFoldDB" id="I7LJT2"/>
<dbReference type="Proteomes" id="UP000007652">
    <property type="component" value="Unassembled WGS sequence"/>
</dbReference>
<dbReference type="Gene3D" id="3.40.50.300">
    <property type="entry name" value="P-loop containing nucleotide triphosphate hydrolases"/>
    <property type="match status" value="1"/>
</dbReference>
<keyword evidence="21" id="KW-1185">Reference proteome</keyword>
<evidence type="ECO:0000313" key="20">
    <source>
        <dbReference type="EMBL" id="CCJ33918.1"/>
    </source>
</evidence>
<evidence type="ECO:0000313" key="21">
    <source>
        <dbReference type="Proteomes" id="UP000007652"/>
    </source>
</evidence>
<evidence type="ECO:0000256" key="6">
    <source>
        <dbReference type="ARBA" id="ARBA00005159"/>
    </source>
</evidence>
<dbReference type="PIRSF" id="PIRSF006135">
    <property type="entry name" value="CobU"/>
    <property type="match status" value="1"/>
</dbReference>
<feature type="binding site" evidence="19">
    <location>
        <position position="59"/>
    </location>
    <ligand>
        <name>GTP</name>
        <dbReference type="ChEBI" id="CHEBI:37565"/>
    </ligand>
</feature>
<comment type="pathway">
    <text evidence="6">Cofactor biosynthesis; adenosylcobalamin biosynthesis; adenosylcobalamin from cob(II)yrinate a,c-diamide: step 5/7.</text>
</comment>
<comment type="function">
    <text evidence="4">Catalyzes ATP-dependent phosphorylation of adenosylcobinamide and addition of GMP to adenosylcobinamide phosphate.</text>
</comment>
<keyword evidence="12 19" id="KW-0547">Nucleotide-binding</keyword>
<evidence type="ECO:0000256" key="3">
    <source>
        <dbReference type="ARBA" id="ARBA00001522"/>
    </source>
</evidence>
<dbReference type="InterPro" id="IPR027417">
    <property type="entry name" value="P-loop_NTPase"/>
</dbReference>
<dbReference type="PANTHER" id="PTHR34848">
    <property type="match status" value="1"/>
</dbReference>
<evidence type="ECO:0000256" key="11">
    <source>
        <dbReference type="ARBA" id="ARBA00022679"/>
    </source>
</evidence>
<evidence type="ECO:0000256" key="17">
    <source>
        <dbReference type="ARBA" id="ARBA00030571"/>
    </source>
</evidence>
<comment type="caution">
    <text evidence="20">The sequence shown here is derived from an EMBL/GenBank/DDBJ whole genome shotgun (WGS) entry which is preliminary data.</text>
</comment>
<comment type="similarity">
    <text evidence="7">Belongs to the CobU/CobP family.</text>
</comment>
<protein>
    <recommendedName>
        <fullName evidence="16">Adenosylcobinamide kinase</fullName>
        <ecNumber evidence="8">2.7.1.156</ecNumber>
        <ecNumber evidence="9">2.7.7.62</ecNumber>
    </recommendedName>
    <alternativeName>
        <fullName evidence="17">Adenosylcobinamide-phosphate guanylyltransferase</fullName>
    </alternativeName>
</protein>
<evidence type="ECO:0000256" key="4">
    <source>
        <dbReference type="ARBA" id="ARBA00003889"/>
    </source>
</evidence>
<keyword evidence="10" id="KW-0169">Cobalamin biosynthesis</keyword>
<comment type="catalytic activity">
    <reaction evidence="3">
        <text>adenosylcob(III)inamide + GTP = adenosylcob(III)inamide phosphate + GDP + H(+)</text>
        <dbReference type="Rhea" id="RHEA:15765"/>
        <dbReference type="ChEBI" id="CHEBI:2480"/>
        <dbReference type="ChEBI" id="CHEBI:15378"/>
        <dbReference type="ChEBI" id="CHEBI:37565"/>
        <dbReference type="ChEBI" id="CHEBI:58189"/>
        <dbReference type="ChEBI" id="CHEBI:58502"/>
        <dbReference type="EC" id="2.7.1.156"/>
    </reaction>
</comment>
<dbReference type="UniPathway" id="UPA00148">
    <property type="reaction ID" value="UER00236"/>
</dbReference>
<feature type="binding site" evidence="19">
    <location>
        <position position="77"/>
    </location>
    <ligand>
        <name>GTP</name>
        <dbReference type="ChEBI" id="CHEBI:37565"/>
    </ligand>
</feature>
<dbReference type="Pfam" id="PF02283">
    <property type="entry name" value="CobU"/>
    <property type="match status" value="1"/>
</dbReference>
<evidence type="ECO:0000256" key="9">
    <source>
        <dbReference type="ARBA" id="ARBA00012523"/>
    </source>
</evidence>
<dbReference type="NCBIfam" id="NF004469">
    <property type="entry name" value="PRK05800.1"/>
    <property type="match status" value="1"/>
</dbReference>
<evidence type="ECO:0000256" key="5">
    <source>
        <dbReference type="ARBA" id="ARBA00004692"/>
    </source>
</evidence>
<comment type="pathway">
    <text evidence="5">Cofactor biosynthesis; adenosylcobalamin biosynthesis; adenosylcobalamin from cob(II)yrinate a,c-diamide: step 6/7.</text>
</comment>
<comment type="catalytic activity">
    <reaction evidence="2">
        <text>adenosylcob(III)inamide phosphate + GTP + H(+) = adenosylcob(III)inamide-GDP + diphosphate</text>
        <dbReference type="Rhea" id="RHEA:22712"/>
        <dbReference type="ChEBI" id="CHEBI:15378"/>
        <dbReference type="ChEBI" id="CHEBI:33019"/>
        <dbReference type="ChEBI" id="CHEBI:37565"/>
        <dbReference type="ChEBI" id="CHEBI:58502"/>
        <dbReference type="ChEBI" id="CHEBI:60487"/>
        <dbReference type="EC" id="2.7.7.62"/>
    </reaction>
</comment>
<dbReference type="GO" id="GO:0043752">
    <property type="term" value="F:adenosylcobinamide kinase activity"/>
    <property type="evidence" value="ECO:0007669"/>
    <property type="project" value="UniProtKB-EC"/>
</dbReference>
<dbReference type="EC" id="2.7.7.62" evidence="9"/>
<name>I7LJT2_9CLOT</name>
<dbReference type="eggNOG" id="COG2087">
    <property type="taxonomic scope" value="Bacteria"/>
</dbReference>
<dbReference type="GO" id="GO:0009236">
    <property type="term" value="P:cobalamin biosynthetic process"/>
    <property type="evidence" value="ECO:0007669"/>
    <property type="project" value="UniProtKB-UniPathway"/>
</dbReference>
<dbReference type="OrthoDB" id="9799422at2"/>
<evidence type="ECO:0000256" key="7">
    <source>
        <dbReference type="ARBA" id="ARBA00007490"/>
    </source>
</evidence>
<accession>I7LJT2</accession>
<evidence type="ECO:0000256" key="2">
    <source>
        <dbReference type="ARBA" id="ARBA00000711"/>
    </source>
</evidence>